<gene>
    <name evidence="1" type="ORF">IFO71_21125</name>
</gene>
<comment type="caution">
    <text evidence="1">The sequence shown here is derived from an EMBL/GenBank/DDBJ whole genome shotgun (WGS) entry which is preliminary data.</text>
</comment>
<evidence type="ECO:0000313" key="1">
    <source>
        <dbReference type="EMBL" id="MBD8528259.1"/>
    </source>
</evidence>
<dbReference type="InterPro" id="IPR052045">
    <property type="entry name" value="Sulfur_Carrier/Prot_Modifier"/>
</dbReference>
<dbReference type="SUPFAM" id="SSF54285">
    <property type="entry name" value="MoaD/ThiS"/>
    <property type="match status" value="1"/>
</dbReference>
<dbReference type="PANTHER" id="PTHR38031">
    <property type="entry name" value="SULFUR CARRIER PROTEIN SLR0821-RELATED"/>
    <property type="match status" value="1"/>
</dbReference>
<dbReference type="CDD" id="cd17040">
    <property type="entry name" value="Ubl_MoaD_like"/>
    <property type="match status" value="1"/>
</dbReference>
<accession>A0AAW3ZS39</accession>
<proteinExistence type="predicted"/>
<dbReference type="InterPro" id="IPR003749">
    <property type="entry name" value="ThiS/MoaD-like"/>
</dbReference>
<reference evidence="1 2" key="1">
    <citation type="submission" date="2020-09" db="EMBL/GenBank/DDBJ databases">
        <title>Pseudoxanthomonas sp. CAU 1598 isolated from sand of Yaerae Beach.</title>
        <authorList>
            <person name="Kim W."/>
        </authorList>
    </citation>
    <scope>NUCLEOTIDE SEQUENCE [LARGE SCALE GENOMIC DNA]</scope>
    <source>
        <strain evidence="1 2">CAU 1598</strain>
    </source>
</reference>
<dbReference type="Pfam" id="PF02597">
    <property type="entry name" value="ThiS"/>
    <property type="match status" value="1"/>
</dbReference>
<keyword evidence="2" id="KW-1185">Reference proteome</keyword>
<dbReference type="Gene3D" id="3.10.20.30">
    <property type="match status" value="1"/>
</dbReference>
<name>A0AAW3ZS39_9GAMM</name>
<dbReference type="RefSeq" id="WP_192031676.1">
    <property type="nucleotide sequence ID" value="NZ_JACYTR010000105.1"/>
</dbReference>
<sequence length="92" mass="9898">MATVTLTGHLLSFFPALKGQSLSVEASSVAQLLAALEQRAPGFAFYVCDEAGRLRPHVNIFIDGQRIVDRRALSDPLNENAEVFILQALSGG</sequence>
<dbReference type="InterPro" id="IPR012675">
    <property type="entry name" value="Beta-grasp_dom_sf"/>
</dbReference>
<evidence type="ECO:0000313" key="2">
    <source>
        <dbReference type="Proteomes" id="UP000613768"/>
    </source>
</evidence>
<dbReference type="AlphaFoldDB" id="A0AAW3ZS39"/>
<dbReference type="InterPro" id="IPR016155">
    <property type="entry name" value="Mopterin_synth/thiamin_S_b"/>
</dbReference>
<dbReference type="EMBL" id="JACYTR010000105">
    <property type="protein sequence ID" value="MBD8528259.1"/>
    <property type="molecule type" value="Genomic_DNA"/>
</dbReference>
<protein>
    <submittedName>
        <fullName evidence="1">MoaD/ThiS family protein</fullName>
    </submittedName>
</protein>
<dbReference type="PANTHER" id="PTHR38031:SF1">
    <property type="entry name" value="SULFUR CARRIER PROTEIN CYSO"/>
    <property type="match status" value="1"/>
</dbReference>
<dbReference type="Proteomes" id="UP000613768">
    <property type="component" value="Unassembled WGS sequence"/>
</dbReference>
<organism evidence="1 2">
    <name type="scientific">Pseudomarimonas arenosa</name>
    <dbReference type="NCBI Taxonomy" id="2774145"/>
    <lineage>
        <taxon>Bacteria</taxon>
        <taxon>Pseudomonadati</taxon>
        <taxon>Pseudomonadota</taxon>
        <taxon>Gammaproteobacteria</taxon>
        <taxon>Lysobacterales</taxon>
        <taxon>Lysobacteraceae</taxon>
        <taxon>Pseudomarimonas</taxon>
    </lineage>
</organism>